<organism evidence="2 3">
    <name type="scientific">Culex pipiens pipiens</name>
    <name type="common">Northern house mosquito</name>
    <dbReference type="NCBI Taxonomy" id="38569"/>
    <lineage>
        <taxon>Eukaryota</taxon>
        <taxon>Metazoa</taxon>
        <taxon>Ecdysozoa</taxon>
        <taxon>Arthropoda</taxon>
        <taxon>Hexapoda</taxon>
        <taxon>Insecta</taxon>
        <taxon>Pterygota</taxon>
        <taxon>Neoptera</taxon>
        <taxon>Endopterygota</taxon>
        <taxon>Diptera</taxon>
        <taxon>Nematocera</taxon>
        <taxon>Culicoidea</taxon>
        <taxon>Culicidae</taxon>
        <taxon>Culicinae</taxon>
        <taxon>Culicini</taxon>
        <taxon>Culex</taxon>
        <taxon>Culex</taxon>
    </lineage>
</organism>
<name>A0ABD1D7L9_CULPP</name>
<gene>
    <name evidence="2" type="ORF">pipiens_011319</name>
</gene>
<evidence type="ECO:0000313" key="3">
    <source>
        <dbReference type="Proteomes" id="UP001562425"/>
    </source>
</evidence>
<dbReference type="Proteomes" id="UP001562425">
    <property type="component" value="Unassembled WGS sequence"/>
</dbReference>
<comment type="caution">
    <text evidence="2">The sequence shown here is derived from an EMBL/GenBank/DDBJ whole genome shotgun (WGS) entry which is preliminary data.</text>
</comment>
<dbReference type="AlphaFoldDB" id="A0ABD1D7L9"/>
<sequence length="193" mass="21276">MRSGHKLSEHMSAIHSKHSLRAEGTRSSTPNVAGRPKQKPSGLTEHVPVDRLLTQTNQRRGGELRSFPVGSGRHQAEAGPRSTIKHLPSTQNITTQAGTKCEPAEASVTQIAGRVANRSKSQVERTIRGVGKVAGTNQRSLGQDAPSVQDLRHSFHRRRRITYDRAQRESREREPRTQDVTGSLPISCVEVLE</sequence>
<feature type="region of interest" description="Disordered" evidence="1">
    <location>
        <begin position="137"/>
        <end position="184"/>
    </location>
</feature>
<feature type="compositionally biased region" description="Basic and acidic residues" evidence="1">
    <location>
        <begin position="161"/>
        <end position="177"/>
    </location>
</feature>
<evidence type="ECO:0000256" key="1">
    <source>
        <dbReference type="SAM" id="MobiDB-lite"/>
    </source>
</evidence>
<proteinExistence type="predicted"/>
<accession>A0ABD1D7L9</accession>
<feature type="region of interest" description="Disordered" evidence="1">
    <location>
        <begin position="1"/>
        <end position="81"/>
    </location>
</feature>
<protein>
    <submittedName>
        <fullName evidence="2">Uncharacterized protein</fullName>
    </submittedName>
</protein>
<keyword evidence="3" id="KW-1185">Reference proteome</keyword>
<dbReference type="EMBL" id="JBEHCU010007176">
    <property type="protein sequence ID" value="KAL1395345.1"/>
    <property type="molecule type" value="Genomic_DNA"/>
</dbReference>
<reference evidence="2 3" key="1">
    <citation type="submission" date="2024-05" db="EMBL/GenBank/DDBJ databases">
        <title>Culex pipiens pipiens assembly and annotation.</title>
        <authorList>
            <person name="Alout H."/>
            <person name="Durand T."/>
        </authorList>
    </citation>
    <scope>NUCLEOTIDE SEQUENCE [LARGE SCALE GENOMIC DNA]</scope>
    <source>
        <strain evidence="2">HA-2024</strain>
        <tissue evidence="2">Whole body</tissue>
    </source>
</reference>
<evidence type="ECO:0000313" key="2">
    <source>
        <dbReference type="EMBL" id="KAL1395345.1"/>
    </source>
</evidence>